<accession>K9VWI9</accession>
<dbReference type="EMBL" id="CP003620">
    <property type="protein sequence ID" value="AFZ11520.1"/>
    <property type="molecule type" value="Genomic_DNA"/>
</dbReference>
<sequence>MRWIIFPKRSILITTAIGTLLILDLIKPGYRQFALIPELKPQVLDVATDFSQTASKFGQDATNSLITTQNSNSVASSPVKSKSQIKELKPCATLLEGYKKNSKGEPVCRGIAQSTY</sequence>
<gene>
    <name evidence="1" type="ORF">Cri9333_0570</name>
</gene>
<dbReference type="STRING" id="1173022.Cri9333_0570"/>
<evidence type="ECO:0000313" key="1">
    <source>
        <dbReference type="EMBL" id="AFZ11520.1"/>
    </source>
</evidence>
<dbReference type="AlphaFoldDB" id="K9VWI9"/>
<reference evidence="1 2" key="1">
    <citation type="submission" date="2012-06" db="EMBL/GenBank/DDBJ databases">
        <title>Finished chromosome of genome of Crinalium epipsammum PCC 9333.</title>
        <authorList>
            <consortium name="US DOE Joint Genome Institute"/>
            <person name="Gugger M."/>
            <person name="Coursin T."/>
            <person name="Rippka R."/>
            <person name="Tandeau De Marsac N."/>
            <person name="Huntemann M."/>
            <person name="Wei C.-L."/>
            <person name="Han J."/>
            <person name="Detter J.C."/>
            <person name="Han C."/>
            <person name="Tapia R."/>
            <person name="Davenport K."/>
            <person name="Daligault H."/>
            <person name="Erkkila T."/>
            <person name="Gu W."/>
            <person name="Munk A.C.C."/>
            <person name="Teshima H."/>
            <person name="Xu Y."/>
            <person name="Chain P."/>
            <person name="Chen A."/>
            <person name="Krypides N."/>
            <person name="Mavromatis K."/>
            <person name="Markowitz V."/>
            <person name="Szeto E."/>
            <person name="Ivanova N."/>
            <person name="Mikhailova N."/>
            <person name="Ovchinnikova G."/>
            <person name="Pagani I."/>
            <person name="Pati A."/>
            <person name="Goodwin L."/>
            <person name="Peters L."/>
            <person name="Pitluck S."/>
            <person name="Woyke T."/>
            <person name="Kerfeld C."/>
        </authorList>
    </citation>
    <scope>NUCLEOTIDE SEQUENCE [LARGE SCALE GENOMIC DNA]</scope>
    <source>
        <strain evidence="1 2">PCC 9333</strain>
    </source>
</reference>
<proteinExistence type="predicted"/>
<dbReference type="HOGENOM" id="CLU_2092724_0_0_3"/>
<keyword evidence="2" id="KW-1185">Reference proteome</keyword>
<dbReference type="eggNOG" id="ENOG502ZFZP">
    <property type="taxonomic scope" value="Bacteria"/>
</dbReference>
<organism evidence="1 2">
    <name type="scientific">Crinalium epipsammum PCC 9333</name>
    <dbReference type="NCBI Taxonomy" id="1173022"/>
    <lineage>
        <taxon>Bacteria</taxon>
        <taxon>Bacillati</taxon>
        <taxon>Cyanobacteriota</taxon>
        <taxon>Cyanophyceae</taxon>
        <taxon>Gomontiellales</taxon>
        <taxon>Gomontiellaceae</taxon>
        <taxon>Crinalium</taxon>
    </lineage>
</organism>
<protein>
    <submittedName>
        <fullName evidence="1">Uncharacterized protein</fullName>
    </submittedName>
</protein>
<evidence type="ECO:0000313" key="2">
    <source>
        <dbReference type="Proteomes" id="UP000010472"/>
    </source>
</evidence>
<dbReference type="Proteomes" id="UP000010472">
    <property type="component" value="Chromosome"/>
</dbReference>
<dbReference type="RefSeq" id="WP_015201654.1">
    <property type="nucleotide sequence ID" value="NC_019753.1"/>
</dbReference>
<dbReference type="KEGG" id="cep:Cri9333_0570"/>
<name>K9VWI9_9CYAN</name>
<dbReference type="PATRIC" id="fig|1173022.3.peg.620"/>